<dbReference type="PATRIC" id="fig|94132.3.peg.3704"/>
<feature type="transmembrane region" description="Helical" evidence="1">
    <location>
        <begin position="320"/>
        <end position="340"/>
    </location>
</feature>
<keyword evidence="1" id="KW-0472">Membrane</keyword>
<feature type="transmembrane region" description="Helical" evidence="1">
    <location>
        <begin position="297"/>
        <end position="314"/>
    </location>
</feature>
<keyword evidence="1" id="KW-0812">Transmembrane</keyword>
<dbReference type="Pfam" id="PF01757">
    <property type="entry name" value="Acyl_transf_3"/>
    <property type="match status" value="1"/>
</dbReference>
<gene>
    <name evidence="3" type="ORF">UC35_18125</name>
</gene>
<dbReference type="InterPro" id="IPR002656">
    <property type="entry name" value="Acyl_transf_3_dom"/>
</dbReference>
<dbReference type="PANTHER" id="PTHR23028">
    <property type="entry name" value="ACETYLTRANSFERASE"/>
    <property type="match status" value="1"/>
</dbReference>
<feature type="transmembrane region" description="Helical" evidence="1">
    <location>
        <begin position="92"/>
        <end position="121"/>
    </location>
</feature>
<evidence type="ECO:0000259" key="2">
    <source>
        <dbReference type="Pfam" id="PF01757"/>
    </source>
</evidence>
<evidence type="ECO:0000256" key="1">
    <source>
        <dbReference type="SAM" id="Phobius"/>
    </source>
</evidence>
<proteinExistence type="predicted"/>
<organism evidence="3 4">
    <name type="scientific">Ramlibacter tataouinensis</name>
    <dbReference type="NCBI Taxonomy" id="94132"/>
    <lineage>
        <taxon>Bacteria</taxon>
        <taxon>Pseudomonadati</taxon>
        <taxon>Pseudomonadota</taxon>
        <taxon>Betaproteobacteria</taxon>
        <taxon>Burkholderiales</taxon>
        <taxon>Comamonadaceae</taxon>
        <taxon>Ramlibacter</taxon>
    </lineage>
</organism>
<dbReference type="InterPro" id="IPR050879">
    <property type="entry name" value="Acyltransferase_3"/>
</dbReference>
<evidence type="ECO:0000313" key="4">
    <source>
        <dbReference type="Proteomes" id="UP000070433"/>
    </source>
</evidence>
<dbReference type="GO" id="GO:0000271">
    <property type="term" value="P:polysaccharide biosynthetic process"/>
    <property type="evidence" value="ECO:0007669"/>
    <property type="project" value="TreeGrafter"/>
</dbReference>
<accession>A0A127JWW1</accession>
<feature type="transmembrane region" description="Helical" evidence="1">
    <location>
        <begin position="258"/>
        <end position="276"/>
    </location>
</feature>
<dbReference type="GO" id="GO:0016747">
    <property type="term" value="F:acyltransferase activity, transferring groups other than amino-acyl groups"/>
    <property type="evidence" value="ECO:0007669"/>
    <property type="project" value="InterPro"/>
</dbReference>
<feature type="transmembrane region" description="Helical" evidence="1">
    <location>
        <begin position="141"/>
        <end position="163"/>
    </location>
</feature>
<evidence type="ECO:0000313" key="3">
    <source>
        <dbReference type="EMBL" id="AMO24404.1"/>
    </source>
</evidence>
<feature type="domain" description="Acyltransferase 3" evidence="2">
    <location>
        <begin position="17"/>
        <end position="339"/>
    </location>
</feature>
<feature type="transmembrane region" description="Helical" evidence="1">
    <location>
        <begin position="170"/>
        <end position="191"/>
    </location>
</feature>
<dbReference type="PANTHER" id="PTHR23028:SF131">
    <property type="entry name" value="BLR2367 PROTEIN"/>
    <property type="match status" value="1"/>
</dbReference>
<sequence>MPQSIHAGSPQTDSWVAIQILRGLAAFAVVLHHVPQYLAARAEAPPYVLESGAAGVDVFFVISGFVMHAATVGKDTQALDFFLRRLARILPIYWLISTVLFVATVAVPSAFATFTTTPAIWLKSLFFVPVFDESGYIRPLIAQGWTLHFEMTFYSVLALSLLLAKRHQSLLAALIILGLGTAVSASGVSLLNSWLQLLAPITLEFCAGVVIAHVFCQPRVLARIQGIPALPIAGVALSVASLHFFKDGISQELGYSRLAGWGAGAVLLVLGALLVEPALRHLGHLLSGFKKLGDASYSLYLIHGLLFSVAWKLAPDGLKQNAWGAAVLLATFPLVAAWPFHKFIEKPLNRHALRLMLRSVRRPSWTGKRNETTPKANDRIPG</sequence>
<keyword evidence="1" id="KW-1133">Transmembrane helix</keyword>
<keyword evidence="4" id="KW-1185">Reference proteome</keyword>
<name>A0A127JWW1_9BURK</name>
<dbReference type="EMBL" id="CP010951">
    <property type="protein sequence ID" value="AMO24404.1"/>
    <property type="molecule type" value="Genomic_DNA"/>
</dbReference>
<reference evidence="3 4" key="1">
    <citation type="journal article" date="2014" name="Int. J. Syst. Evol. Microbiol.">
        <title>Ramlibacter solisilvae sp. nov., isolated from forest soil, and emended description of the genus Ramlibacter.</title>
        <authorList>
            <person name="Lee H.J."/>
            <person name="Lee S.H."/>
            <person name="Lee S.S."/>
            <person name="Lee J.S."/>
            <person name="Kim Y."/>
            <person name="Kim S.C."/>
            <person name="Jeon C.O."/>
        </authorList>
    </citation>
    <scope>NUCLEOTIDE SEQUENCE [LARGE SCALE GENOMIC DNA]</scope>
    <source>
        <strain evidence="3 4">5-10</strain>
    </source>
</reference>
<dbReference type="GO" id="GO:0016020">
    <property type="term" value="C:membrane"/>
    <property type="evidence" value="ECO:0007669"/>
    <property type="project" value="TreeGrafter"/>
</dbReference>
<feature type="transmembrane region" description="Helical" evidence="1">
    <location>
        <begin position="197"/>
        <end position="215"/>
    </location>
</feature>
<dbReference type="AlphaFoldDB" id="A0A127JWW1"/>
<feature type="transmembrane region" description="Helical" evidence="1">
    <location>
        <begin position="12"/>
        <end position="32"/>
    </location>
</feature>
<dbReference type="Proteomes" id="UP000070433">
    <property type="component" value="Chromosome"/>
</dbReference>
<protein>
    <recommendedName>
        <fullName evidence="2">Acyltransferase 3 domain-containing protein</fullName>
    </recommendedName>
</protein>